<evidence type="ECO:0000256" key="1">
    <source>
        <dbReference type="SAM" id="Phobius"/>
    </source>
</evidence>
<proteinExistence type="predicted"/>
<feature type="transmembrane region" description="Helical" evidence="1">
    <location>
        <begin position="132"/>
        <end position="157"/>
    </location>
</feature>
<feature type="transmembrane region" description="Helical" evidence="1">
    <location>
        <begin position="63"/>
        <end position="83"/>
    </location>
</feature>
<sequence length="261" mass="29323">MTLDTDDAVAVPLPVFDLLGQAYGQTFRHVGALILVSWFPALIFLLLMMSLEFVDDLVDADSFWPAGLKVTSALIWVPMMTTWQRCLLQGREEVVGWKPLRLRREEFYFLCLFLFLGFVIGVPVFFTGFIPYGWAAAALVALWVVSRSILMFPAMALQVEEGSWVIVEATKKRSFKIGTILLLNIAIVGGLFSSPYLLVEFLDLYGDLSATMMNLLWPIWITVGGGVFIATTLAIACLLFLRLRPLVVQLEDDQMYDYSGK</sequence>
<keyword evidence="1" id="KW-0812">Transmembrane</keyword>
<evidence type="ECO:0000313" key="2">
    <source>
        <dbReference type="EMBL" id="RED48087.1"/>
    </source>
</evidence>
<keyword evidence="1" id="KW-0472">Membrane</keyword>
<dbReference type="EMBL" id="QRDW01000008">
    <property type="protein sequence ID" value="RED48087.1"/>
    <property type="molecule type" value="Genomic_DNA"/>
</dbReference>
<dbReference type="Proteomes" id="UP000256845">
    <property type="component" value="Unassembled WGS sequence"/>
</dbReference>
<feature type="transmembrane region" description="Helical" evidence="1">
    <location>
        <begin position="219"/>
        <end position="241"/>
    </location>
</feature>
<accession>A0A3D9HF23</accession>
<feature type="transmembrane region" description="Helical" evidence="1">
    <location>
        <begin position="107"/>
        <end position="126"/>
    </location>
</feature>
<comment type="caution">
    <text evidence="2">The sequence shown here is derived from an EMBL/GenBank/DDBJ whole genome shotgun (WGS) entry which is preliminary data.</text>
</comment>
<dbReference type="AlphaFoldDB" id="A0A3D9HF23"/>
<dbReference type="RefSeq" id="WP_115937710.1">
    <property type="nucleotide sequence ID" value="NZ_QRDW01000008.1"/>
</dbReference>
<evidence type="ECO:0000313" key="3">
    <source>
        <dbReference type="Proteomes" id="UP000256845"/>
    </source>
</evidence>
<protein>
    <submittedName>
        <fullName evidence="2">Uncharacterized protein</fullName>
    </submittedName>
</protein>
<feature type="transmembrane region" description="Helical" evidence="1">
    <location>
        <begin position="30"/>
        <end position="51"/>
    </location>
</feature>
<name>A0A3D9HF23_9PROT</name>
<keyword evidence="1" id="KW-1133">Transmembrane helix</keyword>
<reference evidence="2 3" key="1">
    <citation type="submission" date="2018-07" db="EMBL/GenBank/DDBJ databases">
        <title>Genomic Encyclopedia of Type Strains, Phase III (KMG-III): the genomes of soil and plant-associated and newly described type strains.</title>
        <authorList>
            <person name="Whitman W."/>
        </authorList>
    </citation>
    <scope>NUCLEOTIDE SEQUENCE [LARGE SCALE GENOMIC DNA]</scope>
    <source>
        <strain evidence="2 3">CECT 8488</strain>
    </source>
</reference>
<feature type="transmembrane region" description="Helical" evidence="1">
    <location>
        <begin position="177"/>
        <end position="199"/>
    </location>
</feature>
<organism evidence="2 3">
    <name type="scientific">Aestuariispira insulae</name>
    <dbReference type="NCBI Taxonomy" id="1461337"/>
    <lineage>
        <taxon>Bacteria</taxon>
        <taxon>Pseudomonadati</taxon>
        <taxon>Pseudomonadota</taxon>
        <taxon>Alphaproteobacteria</taxon>
        <taxon>Rhodospirillales</taxon>
        <taxon>Kiloniellaceae</taxon>
        <taxon>Aestuariispira</taxon>
    </lineage>
</organism>
<keyword evidence="3" id="KW-1185">Reference proteome</keyword>
<gene>
    <name evidence="2" type="ORF">DFP90_108105</name>
</gene>